<protein>
    <recommendedName>
        <fullName evidence="4">Tetratricopeptide repeat protein</fullName>
    </recommendedName>
</protein>
<dbReference type="SUPFAM" id="SSF48452">
    <property type="entry name" value="TPR-like"/>
    <property type="match status" value="1"/>
</dbReference>
<dbReference type="KEGG" id="panm:D3795_04480"/>
<dbReference type="Pfam" id="PF13181">
    <property type="entry name" value="TPR_8"/>
    <property type="match status" value="1"/>
</dbReference>
<name>A0AA92ET69_9GAMM</name>
<gene>
    <name evidence="2" type="ORF">D3795_04480</name>
</gene>
<keyword evidence="3" id="KW-1185">Reference proteome</keyword>
<dbReference type="Gene3D" id="1.25.40.10">
    <property type="entry name" value="Tetratricopeptide repeat domain"/>
    <property type="match status" value="1"/>
</dbReference>
<keyword evidence="1" id="KW-0732">Signal</keyword>
<evidence type="ECO:0000313" key="3">
    <source>
        <dbReference type="Proteomes" id="UP000427820"/>
    </source>
</evidence>
<dbReference type="Proteomes" id="UP000427820">
    <property type="component" value="Chromosome"/>
</dbReference>
<dbReference type="InterPro" id="IPR011990">
    <property type="entry name" value="TPR-like_helical_dom_sf"/>
</dbReference>
<evidence type="ECO:0000313" key="2">
    <source>
        <dbReference type="EMBL" id="QGT95478.1"/>
    </source>
</evidence>
<sequence length="213" mass="23416">MKLSTIILTTVLFIGVSTSTYAQESTLAQIQSRWAEVNYTLEVDQQEQAFEALLNDASAWTEAEPNNAEAFIWRGIIQSTFAGAKGGLGALGLAKDARKSLEHALEIDPQALQGSAYGSLGTLYYKVPGWPLGFGSDKKAEEYLLKALEINPNGIDPNYFYADYLYEQGKYTRAQQVAERALQAPPRPQRALADAQRRIEVEALLAKIAKKVG</sequence>
<dbReference type="EMBL" id="CP032551">
    <property type="protein sequence ID" value="QGT95478.1"/>
    <property type="molecule type" value="Genomic_DNA"/>
</dbReference>
<dbReference type="AlphaFoldDB" id="A0AA92ET69"/>
<dbReference type="InterPro" id="IPR019734">
    <property type="entry name" value="TPR_rpt"/>
</dbReference>
<feature type="chain" id="PRO_5041706522" description="Tetratricopeptide repeat protein" evidence="1">
    <location>
        <begin position="23"/>
        <end position="213"/>
    </location>
</feature>
<organism evidence="2 3">
    <name type="scientific">Pseudidiomarina andamanensis</name>
    <dbReference type="NCBI Taxonomy" id="1940690"/>
    <lineage>
        <taxon>Bacteria</taxon>
        <taxon>Pseudomonadati</taxon>
        <taxon>Pseudomonadota</taxon>
        <taxon>Gammaproteobacteria</taxon>
        <taxon>Alteromonadales</taxon>
        <taxon>Idiomarinaceae</taxon>
        <taxon>Pseudidiomarina</taxon>
    </lineage>
</organism>
<feature type="signal peptide" evidence="1">
    <location>
        <begin position="1"/>
        <end position="22"/>
    </location>
</feature>
<reference evidence="2 3" key="1">
    <citation type="submission" date="2018-09" db="EMBL/GenBank/DDBJ databases">
        <title>Whole genome sequencing of Idiomarina andamanensis W-5T (LMG 29773T= JCM 31645T).</title>
        <authorList>
            <person name="Das S.K."/>
        </authorList>
    </citation>
    <scope>NUCLEOTIDE SEQUENCE [LARGE SCALE GENOMIC DNA]</scope>
    <source>
        <strain evidence="2 3">W-5T</strain>
    </source>
</reference>
<proteinExistence type="predicted"/>
<accession>A0AA92ET69</accession>
<evidence type="ECO:0008006" key="4">
    <source>
        <dbReference type="Google" id="ProtNLM"/>
    </source>
</evidence>
<evidence type="ECO:0000256" key="1">
    <source>
        <dbReference type="SAM" id="SignalP"/>
    </source>
</evidence>